<organism evidence="2 3">
    <name type="scientific">Micromonospora siamensis</name>
    <dbReference type="NCBI Taxonomy" id="299152"/>
    <lineage>
        <taxon>Bacteria</taxon>
        <taxon>Bacillati</taxon>
        <taxon>Actinomycetota</taxon>
        <taxon>Actinomycetes</taxon>
        <taxon>Micromonosporales</taxon>
        <taxon>Micromonosporaceae</taxon>
        <taxon>Micromonospora</taxon>
    </lineage>
</organism>
<dbReference type="Proteomes" id="UP000198210">
    <property type="component" value="Chromosome I"/>
</dbReference>
<reference evidence="2 3" key="1">
    <citation type="submission" date="2016-06" db="EMBL/GenBank/DDBJ databases">
        <authorList>
            <person name="Kjaerup R.B."/>
            <person name="Dalgaard T.S."/>
            <person name="Juul-Madsen H.R."/>
        </authorList>
    </citation>
    <scope>NUCLEOTIDE SEQUENCE [LARGE SCALE GENOMIC DNA]</scope>
    <source>
        <strain evidence="2 3">DSM 45097</strain>
    </source>
</reference>
<name>A0A1C5HGI8_9ACTN</name>
<evidence type="ECO:0000313" key="2">
    <source>
        <dbReference type="EMBL" id="SCG44967.1"/>
    </source>
</evidence>
<proteinExistence type="predicted"/>
<dbReference type="EMBL" id="LT607751">
    <property type="protein sequence ID" value="SCG44967.1"/>
    <property type="molecule type" value="Genomic_DNA"/>
</dbReference>
<evidence type="ECO:0000256" key="1">
    <source>
        <dbReference type="SAM" id="MobiDB-lite"/>
    </source>
</evidence>
<accession>A0A1C5HGI8</accession>
<dbReference type="RefSeq" id="WP_088969960.1">
    <property type="nucleotide sequence ID" value="NZ_JBHLYF010000042.1"/>
</dbReference>
<dbReference type="Pfam" id="PF20060">
    <property type="entry name" value="DUF6459"/>
    <property type="match status" value="1"/>
</dbReference>
<feature type="compositionally biased region" description="Basic and acidic residues" evidence="1">
    <location>
        <begin position="45"/>
        <end position="65"/>
    </location>
</feature>
<gene>
    <name evidence="2" type="ORF">GA0074704_1667</name>
</gene>
<keyword evidence="3" id="KW-1185">Reference proteome</keyword>
<protein>
    <submittedName>
        <fullName evidence="2">Uncharacterized protein</fullName>
    </submittedName>
</protein>
<feature type="region of interest" description="Disordered" evidence="1">
    <location>
        <begin position="1"/>
        <end position="82"/>
    </location>
</feature>
<evidence type="ECO:0000313" key="3">
    <source>
        <dbReference type="Proteomes" id="UP000198210"/>
    </source>
</evidence>
<sequence>MVDSRRPVSPRPPIRLRPAPSIDPPFTDDEAEPWLPPAGLQLTLDLHDPGRPEPTRPAGRLRDVRPTPAGPGRHPTAPVPPAVRATATPEAARAGHRFVATCLEILNGYRPIGQIRPMSEPGKSAEVVQELTRAAARTGPVRRRSTRPSVRLRRIRVCEPRAGAIEVAAVVGSAAGRSWAMALRLEHRRGRWLCTALQVL</sequence>
<dbReference type="InterPro" id="IPR045596">
    <property type="entry name" value="DUF6459"/>
</dbReference>
<dbReference type="AlphaFoldDB" id="A0A1C5HGI8"/>